<reference evidence="2 3" key="1">
    <citation type="journal article" date="2015" name="Genome Announc.">
        <title>Draft Genome Sequence and Gene Annotation of the Entomopathogenic Fungus Verticillium hemipterigenum.</title>
        <authorList>
            <person name="Horn F."/>
            <person name="Habel A."/>
            <person name="Scharf D.H."/>
            <person name="Dworschak J."/>
            <person name="Brakhage A.A."/>
            <person name="Guthke R."/>
            <person name="Hertweck C."/>
            <person name="Linde J."/>
        </authorList>
    </citation>
    <scope>NUCLEOTIDE SEQUENCE [LARGE SCALE GENOMIC DNA]</scope>
</reference>
<accession>A0A0A1TQD3</accession>
<proteinExistence type="predicted"/>
<feature type="compositionally biased region" description="Low complexity" evidence="1">
    <location>
        <begin position="90"/>
        <end position="104"/>
    </location>
</feature>
<evidence type="ECO:0000313" key="2">
    <source>
        <dbReference type="EMBL" id="CEJ94070.1"/>
    </source>
</evidence>
<evidence type="ECO:0000313" key="3">
    <source>
        <dbReference type="Proteomes" id="UP000039046"/>
    </source>
</evidence>
<name>A0A0A1TQD3_9HYPO</name>
<keyword evidence="3" id="KW-1185">Reference proteome</keyword>
<organism evidence="2 3">
    <name type="scientific">[Torrubiella] hemipterigena</name>
    <dbReference type="NCBI Taxonomy" id="1531966"/>
    <lineage>
        <taxon>Eukaryota</taxon>
        <taxon>Fungi</taxon>
        <taxon>Dikarya</taxon>
        <taxon>Ascomycota</taxon>
        <taxon>Pezizomycotina</taxon>
        <taxon>Sordariomycetes</taxon>
        <taxon>Hypocreomycetidae</taxon>
        <taxon>Hypocreales</taxon>
        <taxon>Clavicipitaceae</taxon>
        <taxon>Clavicipitaceae incertae sedis</taxon>
        <taxon>'Torrubiella' clade</taxon>
    </lineage>
</organism>
<feature type="region of interest" description="Disordered" evidence="1">
    <location>
        <begin position="1"/>
        <end position="104"/>
    </location>
</feature>
<gene>
    <name evidence="2" type="ORF">VHEMI09625</name>
</gene>
<dbReference type="HOGENOM" id="CLU_2251922_0_0_1"/>
<evidence type="ECO:0000256" key="1">
    <source>
        <dbReference type="SAM" id="MobiDB-lite"/>
    </source>
</evidence>
<dbReference type="EMBL" id="CDHN01000006">
    <property type="protein sequence ID" value="CEJ94070.1"/>
    <property type="molecule type" value="Genomic_DNA"/>
</dbReference>
<feature type="compositionally biased region" description="Acidic residues" evidence="1">
    <location>
        <begin position="26"/>
        <end position="36"/>
    </location>
</feature>
<dbReference type="AlphaFoldDB" id="A0A0A1TQD3"/>
<dbReference type="OrthoDB" id="550424at2759"/>
<dbReference type="Proteomes" id="UP000039046">
    <property type="component" value="Unassembled WGS sequence"/>
</dbReference>
<sequence length="104" mass="11729">MSPKSTKTMERHKRGQEAAQSRAENEEIESSDEDDGRFEHDPRSFGGPSHHRSLSDSDSDDVEELPRRFNRQGESLDGQQVKQKRWTSRSGNSNGNQQSQVTGA</sequence>
<protein>
    <submittedName>
        <fullName evidence="2">Uncharacterized protein</fullName>
    </submittedName>
</protein>